<dbReference type="Gene3D" id="3.40.190.10">
    <property type="entry name" value="Periplasmic binding protein-like II"/>
    <property type="match status" value="2"/>
</dbReference>
<sequence length="250" mass="28048">MRRTIWLMQLGFFVLCSIFGLVAKAEDRALVLTGFEAPPYLYLDASGVPTGLLVDIVRGASEESGVPVKFLVTSWPRAQLETERGRADLIFPVVYTKEREAWLEYPIDPITQFEMMIFAHKDAPFSFSGDASDLHGMTIGKIANGRMHPNFRALEESGKATVEGRESIEELLRGSQLRRLDAFVAPYLLTIWTANNLGISAVKEFQDPIGVSDIFLALSKKSANADLWERFQPHLPSLRSAERKFIAELR</sequence>
<organism evidence="3 4">
    <name type="scientific">Roseibium denhamense</name>
    <dbReference type="NCBI Taxonomy" id="76305"/>
    <lineage>
        <taxon>Bacteria</taxon>
        <taxon>Pseudomonadati</taxon>
        <taxon>Pseudomonadota</taxon>
        <taxon>Alphaproteobacteria</taxon>
        <taxon>Hyphomicrobiales</taxon>
        <taxon>Stappiaceae</taxon>
        <taxon>Roseibium</taxon>
    </lineage>
</organism>
<evidence type="ECO:0000313" key="3">
    <source>
        <dbReference type="EMBL" id="SMP26779.1"/>
    </source>
</evidence>
<dbReference type="PANTHER" id="PTHR35936:SF25">
    <property type="entry name" value="ABC TRANSPORTER SUBSTRATE-BINDING PROTEIN"/>
    <property type="match status" value="1"/>
</dbReference>
<name>A0ABY1P573_9HYPH</name>
<dbReference type="PANTHER" id="PTHR35936">
    <property type="entry name" value="MEMBRANE-BOUND LYTIC MUREIN TRANSGLYCOSYLASE F"/>
    <property type="match status" value="1"/>
</dbReference>
<protein>
    <submittedName>
        <fullName evidence="3">ABC-type amino acid transport substrate-binding protein</fullName>
    </submittedName>
</protein>
<dbReference type="SUPFAM" id="SSF53850">
    <property type="entry name" value="Periplasmic binding protein-like II"/>
    <property type="match status" value="1"/>
</dbReference>
<dbReference type="InterPro" id="IPR001638">
    <property type="entry name" value="Solute-binding_3/MltF_N"/>
</dbReference>
<dbReference type="Proteomes" id="UP001157914">
    <property type="component" value="Unassembled WGS sequence"/>
</dbReference>
<reference evidence="3 4" key="1">
    <citation type="submission" date="2017-05" db="EMBL/GenBank/DDBJ databases">
        <authorList>
            <person name="Varghese N."/>
            <person name="Submissions S."/>
        </authorList>
    </citation>
    <scope>NUCLEOTIDE SEQUENCE [LARGE SCALE GENOMIC DNA]</scope>
    <source>
        <strain evidence="3 4">DSM 15949</strain>
    </source>
</reference>
<gene>
    <name evidence="3" type="ORF">SAMN06265374_2789</name>
</gene>
<keyword evidence="4" id="KW-1185">Reference proteome</keyword>
<evidence type="ECO:0000313" key="4">
    <source>
        <dbReference type="Proteomes" id="UP001157914"/>
    </source>
</evidence>
<dbReference type="EMBL" id="FXTT01000003">
    <property type="protein sequence ID" value="SMP26779.1"/>
    <property type="molecule type" value="Genomic_DNA"/>
</dbReference>
<comment type="caution">
    <text evidence="3">The sequence shown here is derived from an EMBL/GenBank/DDBJ whole genome shotgun (WGS) entry which is preliminary data.</text>
</comment>
<evidence type="ECO:0000256" key="1">
    <source>
        <dbReference type="ARBA" id="ARBA00022729"/>
    </source>
</evidence>
<keyword evidence="1" id="KW-0732">Signal</keyword>
<evidence type="ECO:0000259" key="2">
    <source>
        <dbReference type="Pfam" id="PF00497"/>
    </source>
</evidence>
<feature type="domain" description="Solute-binding protein family 3/N-terminal" evidence="2">
    <location>
        <begin position="36"/>
        <end position="247"/>
    </location>
</feature>
<proteinExistence type="predicted"/>
<dbReference type="Pfam" id="PF00497">
    <property type="entry name" value="SBP_bac_3"/>
    <property type="match status" value="1"/>
</dbReference>
<accession>A0ABY1P573</accession>
<dbReference type="RefSeq" id="WP_155192791.1">
    <property type="nucleotide sequence ID" value="NZ_BAAAEA010000002.1"/>
</dbReference>